<sequence length="47" mass="5241">MASVVDLEIIRFDQPWAKDGHVPLRYTAQGSHCGEPYKGVSETGRHT</sequence>
<evidence type="ECO:0000313" key="2">
    <source>
        <dbReference type="Proteomes" id="UP000009096"/>
    </source>
</evidence>
<keyword evidence="2" id="KW-1185">Reference proteome</keyword>
<dbReference type="RefSeq" id="XP_018748687.1">
    <property type="nucleotide sequence ID" value="XM_018904560.1"/>
</dbReference>
<protein>
    <submittedName>
        <fullName evidence="1">Uncharacterized protein</fullName>
    </submittedName>
</protein>
<organism evidence="1 2">
    <name type="scientific">Gibberella moniliformis (strain M3125 / FGSC 7600)</name>
    <name type="common">Maize ear and stalk rot fungus</name>
    <name type="synonym">Fusarium verticillioides</name>
    <dbReference type="NCBI Taxonomy" id="334819"/>
    <lineage>
        <taxon>Eukaryota</taxon>
        <taxon>Fungi</taxon>
        <taxon>Dikarya</taxon>
        <taxon>Ascomycota</taxon>
        <taxon>Pezizomycotina</taxon>
        <taxon>Sordariomycetes</taxon>
        <taxon>Hypocreomycetidae</taxon>
        <taxon>Hypocreales</taxon>
        <taxon>Nectriaceae</taxon>
        <taxon>Fusarium</taxon>
        <taxon>Fusarium fujikuroi species complex</taxon>
    </lineage>
</organism>
<dbReference type="OrthoDB" id="21471at2759"/>
<name>W7LVB3_GIBM7</name>
<dbReference type="VEuPathDB" id="FungiDB:FVEG_15438"/>
<evidence type="ECO:0000313" key="1">
    <source>
        <dbReference type="EMBL" id="EWG42496.1"/>
    </source>
</evidence>
<proteinExistence type="predicted"/>
<dbReference type="EMBL" id="CM000579">
    <property type="protein sequence ID" value="EWG42496.1"/>
    <property type="molecule type" value="Genomic_DNA"/>
</dbReference>
<dbReference type="KEGG" id="fvr:FVEG_15438"/>
<reference evidence="1 2" key="1">
    <citation type="journal article" date="2010" name="Nature">
        <title>Comparative genomics reveals mobile pathogenicity chromosomes in Fusarium.</title>
        <authorList>
            <person name="Ma L.J."/>
            <person name="van der Does H.C."/>
            <person name="Borkovich K.A."/>
            <person name="Coleman J.J."/>
            <person name="Daboussi M.J."/>
            <person name="Di Pietro A."/>
            <person name="Dufresne M."/>
            <person name="Freitag M."/>
            <person name="Grabherr M."/>
            <person name="Henrissat B."/>
            <person name="Houterman P.M."/>
            <person name="Kang S."/>
            <person name="Shim W.B."/>
            <person name="Woloshuk C."/>
            <person name="Xie X."/>
            <person name="Xu J.R."/>
            <person name="Antoniw J."/>
            <person name="Baker S.E."/>
            <person name="Bluhm B.H."/>
            <person name="Breakspear A."/>
            <person name="Brown D.W."/>
            <person name="Butchko R.A."/>
            <person name="Chapman S."/>
            <person name="Coulson R."/>
            <person name="Coutinho P.M."/>
            <person name="Danchin E.G."/>
            <person name="Diener A."/>
            <person name="Gale L.R."/>
            <person name="Gardiner D.M."/>
            <person name="Goff S."/>
            <person name="Hammond-Kosack K.E."/>
            <person name="Hilburn K."/>
            <person name="Hua-Van A."/>
            <person name="Jonkers W."/>
            <person name="Kazan K."/>
            <person name="Kodira C.D."/>
            <person name="Koehrsen M."/>
            <person name="Kumar L."/>
            <person name="Lee Y.H."/>
            <person name="Li L."/>
            <person name="Manners J.M."/>
            <person name="Miranda-Saavedra D."/>
            <person name="Mukherjee M."/>
            <person name="Park G."/>
            <person name="Park J."/>
            <person name="Park S.Y."/>
            <person name="Proctor R.H."/>
            <person name="Regev A."/>
            <person name="Ruiz-Roldan M.C."/>
            <person name="Sain D."/>
            <person name="Sakthikumar S."/>
            <person name="Sykes S."/>
            <person name="Schwartz D.C."/>
            <person name="Turgeon B.G."/>
            <person name="Wapinski I."/>
            <person name="Yoder O."/>
            <person name="Young S."/>
            <person name="Zeng Q."/>
            <person name="Zhou S."/>
            <person name="Galagan J."/>
            <person name="Cuomo C.A."/>
            <person name="Kistler H.C."/>
            <person name="Rep M."/>
        </authorList>
    </citation>
    <scope>NUCLEOTIDE SEQUENCE [LARGE SCALE GENOMIC DNA]</scope>
    <source>
        <strain evidence="2">M3125 / FGSC 7600</strain>
    </source>
</reference>
<dbReference type="GeneID" id="30072314"/>
<accession>W7LVB3</accession>
<dbReference type="AlphaFoldDB" id="W7LVB3"/>
<dbReference type="Proteomes" id="UP000009096">
    <property type="component" value="Chromosome 2"/>
</dbReference>
<dbReference type="EMBL" id="DS022245">
    <property type="protein sequence ID" value="EWG42496.1"/>
    <property type="molecule type" value="Genomic_DNA"/>
</dbReference>
<gene>
    <name evidence="1" type="ORF">FVEG_15438</name>
</gene>